<evidence type="ECO:0000256" key="8">
    <source>
        <dbReference type="ARBA" id="ARBA00022842"/>
    </source>
</evidence>
<dbReference type="Gene3D" id="2.30.30.850">
    <property type="match status" value="1"/>
</dbReference>
<keyword evidence="5" id="KW-0540">Nuclease</keyword>
<evidence type="ECO:0000259" key="12">
    <source>
        <dbReference type="PROSITE" id="PS50878"/>
    </source>
</evidence>
<keyword evidence="8" id="KW-0460">Magnesium</keyword>
<evidence type="ECO:0000256" key="4">
    <source>
        <dbReference type="ARBA" id="ARBA00022695"/>
    </source>
</evidence>
<dbReference type="PROSITE" id="PS50878">
    <property type="entry name" value="RT_POL"/>
    <property type="match status" value="1"/>
</dbReference>
<feature type="domain" description="Reverse transcriptase" evidence="12">
    <location>
        <begin position="364"/>
        <end position="560"/>
    </location>
</feature>
<dbReference type="InterPro" id="IPR043502">
    <property type="entry name" value="DNA/RNA_pol_sf"/>
</dbReference>
<dbReference type="InterPro" id="IPR003036">
    <property type="entry name" value="Gag_P30"/>
</dbReference>
<dbReference type="InterPro" id="IPR012337">
    <property type="entry name" value="RNaseH-like_sf"/>
</dbReference>
<dbReference type="Pfam" id="PF00665">
    <property type="entry name" value="rve"/>
    <property type="match status" value="1"/>
</dbReference>
<evidence type="ECO:0000259" key="11">
    <source>
        <dbReference type="PROSITE" id="PS50158"/>
    </source>
</evidence>
<dbReference type="InterPro" id="IPR043128">
    <property type="entry name" value="Rev_trsase/Diguanyl_cyclase"/>
</dbReference>
<dbReference type="SUPFAM" id="SSF47943">
    <property type="entry name" value="Retrovirus capsid protein, N-terminal core domain"/>
    <property type="match status" value="1"/>
</dbReference>
<dbReference type="GeneID" id="106144280"/>
<evidence type="ECO:0000256" key="10">
    <source>
        <dbReference type="SAM" id="MobiDB-lite"/>
    </source>
</evidence>
<evidence type="ECO:0000313" key="14">
    <source>
        <dbReference type="Proteomes" id="UP000694915"/>
    </source>
</evidence>
<dbReference type="SUPFAM" id="SSF57756">
    <property type="entry name" value="Retrovirus zinc finger-like domains"/>
    <property type="match status" value="1"/>
</dbReference>
<proteinExistence type="inferred from homology"/>
<keyword evidence="7" id="KW-0378">Hydrolase</keyword>
<protein>
    <submittedName>
        <fullName evidence="15">Uncharacterized protein LOC106144280</fullName>
    </submittedName>
</protein>
<dbReference type="InterPro" id="IPR000477">
    <property type="entry name" value="RT_dom"/>
</dbReference>
<dbReference type="Gene3D" id="3.30.420.10">
    <property type="entry name" value="Ribonuclease H-like superfamily/Ribonuclease H"/>
    <property type="match status" value="1"/>
</dbReference>
<dbReference type="PROSITE" id="PS50158">
    <property type="entry name" value="ZF_CCHC"/>
    <property type="match status" value="1"/>
</dbReference>
<evidence type="ECO:0000256" key="7">
    <source>
        <dbReference type="ARBA" id="ARBA00022801"/>
    </source>
</evidence>
<feature type="non-terminal residue" evidence="15">
    <location>
        <position position="809"/>
    </location>
</feature>
<dbReference type="Proteomes" id="UP000694915">
    <property type="component" value="Chromosome 14"/>
</dbReference>
<dbReference type="InterPro" id="IPR040643">
    <property type="entry name" value="MLVIN_C"/>
</dbReference>
<dbReference type="InterPro" id="IPR036875">
    <property type="entry name" value="Znf_CCHC_sf"/>
</dbReference>
<keyword evidence="9" id="KW-0863">Zinc-finger</keyword>
<evidence type="ECO:0000256" key="5">
    <source>
        <dbReference type="ARBA" id="ARBA00022722"/>
    </source>
</evidence>
<evidence type="ECO:0000256" key="2">
    <source>
        <dbReference type="ARBA" id="ARBA00010879"/>
    </source>
</evidence>
<dbReference type="SUPFAM" id="SSF53098">
    <property type="entry name" value="Ribonuclease H-like"/>
    <property type="match status" value="1"/>
</dbReference>
<dbReference type="PANTHER" id="PTHR33166">
    <property type="entry name" value="GAG_P30 DOMAIN-CONTAINING PROTEIN"/>
    <property type="match status" value="1"/>
</dbReference>
<feature type="domain" description="Integrase catalytic" evidence="13">
    <location>
        <begin position="536"/>
        <end position="694"/>
    </location>
</feature>
<evidence type="ECO:0000256" key="6">
    <source>
        <dbReference type="ARBA" id="ARBA00022759"/>
    </source>
</evidence>
<dbReference type="Pfam" id="PF18697">
    <property type="entry name" value="MLVIN_C"/>
    <property type="match status" value="1"/>
</dbReference>
<evidence type="ECO:0000256" key="3">
    <source>
        <dbReference type="ARBA" id="ARBA00022679"/>
    </source>
</evidence>
<feature type="region of interest" description="Disordered" evidence="10">
    <location>
        <begin position="238"/>
        <end position="261"/>
    </location>
</feature>
<dbReference type="SMART" id="SM00343">
    <property type="entry name" value="ZnF_C2HC"/>
    <property type="match status" value="1"/>
</dbReference>
<dbReference type="PROSITE" id="PS50994">
    <property type="entry name" value="INTEGRASE"/>
    <property type="match status" value="1"/>
</dbReference>
<keyword evidence="6" id="KW-0255">Endonuclease</keyword>
<evidence type="ECO:0000313" key="15">
    <source>
        <dbReference type="RefSeq" id="XP_026643770.1"/>
    </source>
</evidence>
<comment type="function">
    <text evidence="1">Catalyzes viral DNA integration into the host chromosome, by performing a series of DNA cutting and joining reactions. This enzyme activity takes place after virion entry into a cell and reverse transcription of the RNA genome in dsDNA. The first step in the integration process is 3' processing. This step requires a complex comprising the viral genome, matrix protein and integrase. This complex is called the pre-integration complex (PIC). The integrase protein removes 2 nucleotides from each 3' end of the viral DNA, leaving recessed CA OH's at the 3' ends. In the second step that requires cell division, the PIC enters cell nucleus. In the third step, termed strand transfer, the integrase protein joins the previously processed 3' ends to the 5' ends of strands of target cellular DNA at the site of integration. The last step is viral DNA integration into host chromosome.</text>
</comment>
<keyword evidence="3" id="KW-0808">Transferase</keyword>
<dbReference type="InterPro" id="IPR008919">
    <property type="entry name" value="Retrov_capsid_N"/>
</dbReference>
<name>A0ABM1UP58_MICOH</name>
<comment type="similarity">
    <text evidence="2">Belongs to the beta type-B retroviral polymerase family. HERV class-II K(HML-2) pol subfamily.</text>
</comment>
<keyword evidence="9" id="KW-0862">Zinc</keyword>
<dbReference type="RefSeq" id="XP_026643770.1">
    <property type="nucleotide sequence ID" value="XM_026787969.1"/>
</dbReference>
<dbReference type="InterPro" id="IPR001878">
    <property type="entry name" value="Znf_CCHC"/>
</dbReference>
<sequence>MTFYQKNPLLMQIQRIQRVRMGRRLQRWQYWPFSASDLYYWKYHNPPFSKDPITLTNLIESILVTHQPTWDDCQQLLQALLTSKEKQRVFLEARKNVPGDNGSPTLLPNEIDEAFPLTRPDWDFTTAAGRGHLRLYRQLLIMGLRGAACCHTNLAQVKQVIQGNEETPSAFLERLKDAYRMYTPYDPEDPGQATSVSMSFIWKSSPDIRSKLQRLEGLQGYTIQDLLKEAEKIFNKRETPEEKEERLWQRMKDREDERNKRKNKELTRVLAIMVQGQNREGDRKGEQFRAKVDRDQCTYCKERGHWIKDCPRRNKGPRKPRGMALQQPPLIIQFKTTATPVSVKKYPMSHEAYQGIRPHIKRLLDQGILTPCRSPWNTPLLQVKKPGTGDYQPVQDLREVNKRVEDIHPTVSNPYNLLSTLPPSHVWYTVLDLKDAFFCLRLHPESQSLFAFEWKDPDIGLLGQLTWTRLPQGFKNSPTLFDEALHRDLADFRVQYPALTLLQYLDDLLLVAASEKESCTQVNAGRTKLGPGDQARGHRPGVHWEIDFMEVKPGLYGYRYLLVFIDTFSGWVEAFPTKHESSKVVTKKLLEEIFPRYGMPQVLGTDNGPAYVSQVSQLVAKLLGVEWKLHCAYRPQSSGQVERMNRTIKETLSKLTLATGTRDWVLLLPLALYRACNTHRPHGLTPFEILYGVPPPFINFFDSYIADFADSPSLETHLQALQIVQREVWKPLAAAYGDHLNQPVVLHPFQIGDTVWVHRHQTKNLEPRWKGTYTVLLTTPMVLKVDIAAWIHASHVKAAHTAEKAEPAA</sequence>
<keyword evidence="9" id="KW-0479">Metal-binding</keyword>
<evidence type="ECO:0000259" key="13">
    <source>
        <dbReference type="PROSITE" id="PS50994"/>
    </source>
</evidence>
<gene>
    <name evidence="15" type="primary">LOC106144280</name>
</gene>
<dbReference type="Pfam" id="PF02093">
    <property type="entry name" value="Gag_p30"/>
    <property type="match status" value="1"/>
</dbReference>
<evidence type="ECO:0000256" key="1">
    <source>
        <dbReference type="ARBA" id="ARBA00002884"/>
    </source>
</evidence>
<accession>A0ABM1UP58</accession>
<reference evidence="15" key="1">
    <citation type="submission" date="2025-08" db="UniProtKB">
        <authorList>
            <consortium name="RefSeq"/>
        </authorList>
    </citation>
    <scope>IDENTIFICATION</scope>
</reference>
<feature type="domain" description="CCHC-type" evidence="11">
    <location>
        <begin position="297"/>
        <end position="312"/>
    </location>
</feature>
<organism evidence="14 15">
    <name type="scientific">Microtus ochrogaster</name>
    <name type="common">Prairie vole</name>
    <dbReference type="NCBI Taxonomy" id="79684"/>
    <lineage>
        <taxon>Eukaryota</taxon>
        <taxon>Metazoa</taxon>
        <taxon>Chordata</taxon>
        <taxon>Craniata</taxon>
        <taxon>Vertebrata</taxon>
        <taxon>Euteleostomi</taxon>
        <taxon>Mammalia</taxon>
        <taxon>Eutheria</taxon>
        <taxon>Euarchontoglires</taxon>
        <taxon>Glires</taxon>
        <taxon>Rodentia</taxon>
        <taxon>Myomorpha</taxon>
        <taxon>Muroidea</taxon>
        <taxon>Cricetidae</taxon>
        <taxon>Arvicolinae</taxon>
        <taxon>Microtus</taxon>
    </lineage>
</organism>
<dbReference type="Gene3D" id="1.10.375.10">
    <property type="entry name" value="Human Immunodeficiency Virus Type 1 Capsid Protein"/>
    <property type="match status" value="1"/>
</dbReference>
<keyword evidence="14" id="KW-1185">Reference proteome</keyword>
<dbReference type="InterPro" id="IPR001584">
    <property type="entry name" value="Integrase_cat-core"/>
</dbReference>
<dbReference type="Gene3D" id="4.10.60.10">
    <property type="entry name" value="Zinc finger, CCHC-type"/>
    <property type="match status" value="1"/>
</dbReference>
<dbReference type="Gene3D" id="3.10.10.10">
    <property type="entry name" value="HIV Type 1 Reverse Transcriptase, subunit A, domain 1"/>
    <property type="match status" value="1"/>
</dbReference>
<evidence type="ECO:0000256" key="9">
    <source>
        <dbReference type="PROSITE-ProRule" id="PRU00047"/>
    </source>
</evidence>
<dbReference type="SUPFAM" id="SSF56672">
    <property type="entry name" value="DNA/RNA polymerases"/>
    <property type="match status" value="1"/>
</dbReference>
<dbReference type="InterPro" id="IPR050462">
    <property type="entry name" value="Retroviral_Gag-Pol_poly"/>
</dbReference>
<dbReference type="Gene3D" id="3.30.70.270">
    <property type="match status" value="1"/>
</dbReference>
<dbReference type="InterPro" id="IPR036397">
    <property type="entry name" value="RNaseH_sf"/>
</dbReference>
<dbReference type="Pfam" id="PF00078">
    <property type="entry name" value="RVT_1"/>
    <property type="match status" value="1"/>
</dbReference>
<keyword evidence="4" id="KW-0548">Nucleotidyltransferase</keyword>